<name>A0A6C0KSQ7_9ZZZZ</name>
<evidence type="ECO:0000313" key="1">
    <source>
        <dbReference type="EMBL" id="QHU19368.1"/>
    </source>
</evidence>
<organism evidence="1">
    <name type="scientific">viral metagenome</name>
    <dbReference type="NCBI Taxonomy" id="1070528"/>
    <lineage>
        <taxon>unclassified sequences</taxon>
        <taxon>metagenomes</taxon>
        <taxon>organismal metagenomes</taxon>
    </lineage>
</organism>
<accession>A0A6C0KSQ7</accession>
<reference evidence="1" key="1">
    <citation type="journal article" date="2020" name="Nature">
        <title>Giant virus diversity and host interactions through global metagenomics.</title>
        <authorList>
            <person name="Schulz F."/>
            <person name="Roux S."/>
            <person name="Paez-Espino D."/>
            <person name="Jungbluth S."/>
            <person name="Walsh D.A."/>
            <person name="Denef V.J."/>
            <person name="McMahon K.D."/>
            <person name="Konstantinidis K.T."/>
            <person name="Eloe-Fadrosh E.A."/>
            <person name="Kyrpides N.C."/>
            <person name="Woyke T."/>
        </authorList>
    </citation>
    <scope>NUCLEOTIDE SEQUENCE</scope>
    <source>
        <strain evidence="1">GVMAG-S-3300013014-104</strain>
    </source>
</reference>
<proteinExistence type="predicted"/>
<dbReference type="EMBL" id="MN740948">
    <property type="protein sequence ID" value="QHU19368.1"/>
    <property type="molecule type" value="Genomic_DNA"/>
</dbReference>
<sequence length="101" mass="11661">MLIKVNVKTINKDKLKLIVDYYNLKKSIDDEPLELINNGFKIQLSYMKGQFGDHDKMCKQVQWNKGCLSSNSYISFKYDESLLLFASLTHVLGVQNVTIIK</sequence>
<protein>
    <submittedName>
        <fullName evidence="1">Uncharacterized protein</fullName>
    </submittedName>
</protein>
<dbReference type="AlphaFoldDB" id="A0A6C0KSQ7"/>